<protein>
    <submittedName>
        <fullName evidence="4">Diguanylate phosphodiesterase</fullName>
    </submittedName>
</protein>
<feature type="domain" description="Response regulatory" evidence="2">
    <location>
        <begin position="4"/>
        <end position="124"/>
    </location>
</feature>
<dbReference type="InterPro" id="IPR001633">
    <property type="entry name" value="EAL_dom"/>
</dbReference>
<dbReference type="InterPro" id="IPR011006">
    <property type="entry name" value="CheY-like_superfamily"/>
</dbReference>
<dbReference type="Gene3D" id="3.40.50.2300">
    <property type="match status" value="1"/>
</dbReference>
<feature type="domain" description="EAL" evidence="3">
    <location>
        <begin position="137"/>
        <end position="388"/>
    </location>
</feature>
<evidence type="ECO:0000313" key="4">
    <source>
        <dbReference type="EMBL" id="PQJ60867.1"/>
    </source>
</evidence>
<dbReference type="SMART" id="SM00448">
    <property type="entry name" value="REC"/>
    <property type="match status" value="1"/>
</dbReference>
<evidence type="ECO:0000313" key="5">
    <source>
        <dbReference type="Proteomes" id="UP000238707"/>
    </source>
</evidence>
<name>A0A2S7VFA6_9VIBR</name>
<dbReference type="GO" id="GO:0000160">
    <property type="term" value="P:phosphorelay signal transduction system"/>
    <property type="evidence" value="ECO:0007669"/>
    <property type="project" value="InterPro"/>
</dbReference>
<dbReference type="InterPro" id="IPR050706">
    <property type="entry name" value="Cyclic-di-GMP_PDE-like"/>
</dbReference>
<evidence type="ECO:0000259" key="3">
    <source>
        <dbReference type="PROSITE" id="PS50883"/>
    </source>
</evidence>
<dbReference type="PANTHER" id="PTHR33121">
    <property type="entry name" value="CYCLIC DI-GMP PHOSPHODIESTERASE PDEF"/>
    <property type="match status" value="1"/>
</dbReference>
<dbReference type="SMART" id="SM00052">
    <property type="entry name" value="EAL"/>
    <property type="match status" value="1"/>
</dbReference>
<sequence>MDQNIVVIEDHPFQLNVMTMVLTSLSVGKVHSFECGCKALDHIEQSSVDLILCDLNMPMIDGIELLKRLANLNFKGNIIITSAENQTVLDAASKMCKAFNLNLLGVLEKPIDRSRLLELVSRDTKKPESASSSNRDIVITDEDIVKAVENHEMVLHYQPIVCIHTGEWKESESLIRWQHPHYGVLSPFFFLTRLIDSGLMLNVLKQLLEQAINDQRFLCSRRFILNLTAKDMIDGEIVDHIFKLIDNGRLDVEQIKLELTESDLVESVALALASTTRICMRGIPLAIDDFGTGYSSLKQLEDLPFSALKLDIDFVKNIQQSRSSRAIVRASLYLAKLLDLTTVAEGIEDISIWKDIRSMSNKDTLAQGYFIARPMPADQLPEWKSSWEKKITEFNLLA</sequence>
<dbReference type="SUPFAM" id="SSF141868">
    <property type="entry name" value="EAL domain-like"/>
    <property type="match status" value="1"/>
</dbReference>
<dbReference type="RefSeq" id="WP_105025238.1">
    <property type="nucleotide sequence ID" value="NZ_MSCI01000002.1"/>
</dbReference>
<dbReference type="InterPro" id="IPR001789">
    <property type="entry name" value="Sig_transdc_resp-reg_receiver"/>
</dbReference>
<dbReference type="Gene3D" id="3.20.20.450">
    <property type="entry name" value="EAL domain"/>
    <property type="match status" value="1"/>
</dbReference>
<dbReference type="EMBL" id="MSCI01000002">
    <property type="protein sequence ID" value="PQJ60867.1"/>
    <property type="molecule type" value="Genomic_DNA"/>
</dbReference>
<dbReference type="InterPro" id="IPR035919">
    <property type="entry name" value="EAL_sf"/>
</dbReference>
<dbReference type="Pfam" id="PF00563">
    <property type="entry name" value="EAL"/>
    <property type="match status" value="1"/>
</dbReference>
<dbReference type="AlphaFoldDB" id="A0A2S7VFA6"/>
<comment type="caution">
    <text evidence="4">The sequence shown here is derived from an EMBL/GenBank/DDBJ whole genome shotgun (WGS) entry which is preliminary data.</text>
</comment>
<dbReference type="Proteomes" id="UP000238707">
    <property type="component" value="Unassembled WGS sequence"/>
</dbReference>
<gene>
    <name evidence="4" type="ORF">BTO10_16180</name>
</gene>
<accession>A0A2S7VFA6</accession>
<dbReference type="Pfam" id="PF00072">
    <property type="entry name" value="Response_reg"/>
    <property type="match status" value="1"/>
</dbReference>
<dbReference type="GO" id="GO:0071111">
    <property type="term" value="F:cyclic-guanylate-specific phosphodiesterase activity"/>
    <property type="evidence" value="ECO:0007669"/>
    <property type="project" value="InterPro"/>
</dbReference>
<dbReference type="PROSITE" id="PS50883">
    <property type="entry name" value="EAL"/>
    <property type="match status" value="1"/>
</dbReference>
<keyword evidence="5" id="KW-1185">Reference proteome</keyword>
<evidence type="ECO:0000256" key="1">
    <source>
        <dbReference type="PROSITE-ProRule" id="PRU00169"/>
    </source>
</evidence>
<dbReference type="SUPFAM" id="SSF52172">
    <property type="entry name" value="CheY-like"/>
    <property type="match status" value="1"/>
</dbReference>
<keyword evidence="1" id="KW-0597">Phosphoprotein</keyword>
<evidence type="ECO:0000259" key="2">
    <source>
        <dbReference type="PROSITE" id="PS50110"/>
    </source>
</evidence>
<feature type="modified residue" description="4-aspartylphosphate" evidence="1">
    <location>
        <position position="54"/>
    </location>
</feature>
<dbReference type="PROSITE" id="PS50110">
    <property type="entry name" value="RESPONSE_REGULATORY"/>
    <property type="match status" value="1"/>
</dbReference>
<dbReference type="PANTHER" id="PTHR33121:SF79">
    <property type="entry name" value="CYCLIC DI-GMP PHOSPHODIESTERASE PDED-RELATED"/>
    <property type="match status" value="1"/>
</dbReference>
<reference evidence="4 5" key="1">
    <citation type="submission" date="2016-12" db="EMBL/GenBank/DDBJ databases">
        <title>Diversity of luminous bacteria.</title>
        <authorList>
            <person name="Yoshizawa S."/>
            <person name="Kogure K."/>
        </authorList>
    </citation>
    <scope>NUCLEOTIDE SEQUENCE [LARGE SCALE GENOMIC DNA]</scope>
    <source>
        <strain evidence="4 5">LC2-408</strain>
    </source>
</reference>
<proteinExistence type="predicted"/>
<organism evidence="4 5">
    <name type="scientific">Vibrio chagasii</name>
    <dbReference type="NCBI Taxonomy" id="170679"/>
    <lineage>
        <taxon>Bacteria</taxon>
        <taxon>Pseudomonadati</taxon>
        <taxon>Pseudomonadota</taxon>
        <taxon>Gammaproteobacteria</taxon>
        <taxon>Vibrionales</taxon>
        <taxon>Vibrionaceae</taxon>
        <taxon>Vibrio</taxon>
    </lineage>
</organism>
<dbReference type="CDD" id="cd01948">
    <property type="entry name" value="EAL"/>
    <property type="match status" value="1"/>
</dbReference>